<dbReference type="Pfam" id="PF26410">
    <property type="entry name" value="GH5_mannosidase"/>
    <property type="match status" value="1"/>
</dbReference>
<evidence type="ECO:0000256" key="1">
    <source>
        <dbReference type="ARBA" id="ARBA00001678"/>
    </source>
</evidence>
<keyword evidence="9" id="KW-1185">Reference proteome</keyword>
<feature type="chain" id="PRO_5044198026" description="mannan endo-1,4-beta-mannosidase" evidence="7">
    <location>
        <begin position="21"/>
        <end position="440"/>
    </location>
</feature>
<feature type="signal peptide" evidence="7">
    <location>
        <begin position="1"/>
        <end position="20"/>
    </location>
</feature>
<dbReference type="AlphaFoldDB" id="A0AB40BGA9"/>
<keyword evidence="4" id="KW-0378">Hydrolase</keyword>
<evidence type="ECO:0000256" key="6">
    <source>
        <dbReference type="SAM" id="MobiDB-lite"/>
    </source>
</evidence>
<dbReference type="Gene3D" id="3.20.20.80">
    <property type="entry name" value="Glycosidases"/>
    <property type="match status" value="1"/>
</dbReference>
<dbReference type="PANTHER" id="PTHR31451">
    <property type="match status" value="1"/>
</dbReference>
<evidence type="ECO:0000259" key="8">
    <source>
        <dbReference type="Pfam" id="PF26410"/>
    </source>
</evidence>
<comment type="similarity">
    <text evidence="2">Belongs to the glycosyl hydrolase 5 (cellulase A) family.</text>
</comment>
<evidence type="ECO:0000256" key="3">
    <source>
        <dbReference type="ARBA" id="ARBA00012706"/>
    </source>
</evidence>
<keyword evidence="5" id="KW-0326">Glycosidase</keyword>
<accession>A0AB40BGA9</accession>
<evidence type="ECO:0000313" key="9">
    <source>
        <dbReference type="Proteomes" id="UP001515500"/>
    </source>
</evidence>
<dbReference type="InterPro" id="IPR017853">
    <property type="entry name" value="GH"/>
</dbReference>
<dbReference type="EC" id="3.2.1.78" evidence="3"/>
<dbReference type="GO" id="GO:0000272">
    <property type="term" value="P:polysaccharide catabolic process"/>
    <property type="evidence" value="ECO:0007669"/>
    <property type="project" value="InterPro"/>
</dbReference>
<organism evidence="9 10">
    <name type="scientific">Dioscorea cayennensis subsp. rotundata</name>
    <name type="common">White Guinea yam</name>
    <name type="synonym">Dioscorea rotundata</name>
    <dbReference type="NCBI Taxonomy" id="55577"/>
    <lineage>
        <taxon>Eukaryota</taxon>
        <taxon>Viridiplantae</taxon>
        <taxon>Streptophyta</taxon>
        <taxon>Embryophyta</taxon>
        <taxon>Tracheophyta</taxon>
        <taxon>Spermatophyta</taxon>
        <taxon>Magnoliopsida</taxon>
        <taxon>Liliopsida</taxon>
        <taxon>Dioscoreales</taxon>
        <taxon>Dioscoreaceae</taxon>
        <taxon>Dioscorea</taxon>
    </lineage>
</organism>
<dbReference type="SUPFAM" id="SSF51445">
    <property type="entry name" value="(Trans)glycosidases"/>
    <property type="match status" value="1"/>
</dbReference>
<evidence type="ECO:0000313" key="10">
    <source>
        <dbReference type="RefSeq" id="XP_039126407.1"/>
    </source>
</evidence>
<comment type="catalytic activity">
    <reaction evidence="1">
        <text>Random hydrolysis of (1-&gt;4)-beta-D-mannosidic linkages in mannans, galactomannans and glucomannans.</text>
        <dbReference type="EC" id="3.2.1.78"/>
    </reaction>
</comment>
<name>A0AB40BGA9_DIOCR</name>
<dbReference type="RefSeq" id="XP_039126407.1">
    <property type="nucleotide sequence ID" value="XM_039270473.1"/>
</dbReference>
<sequence length="440" mass="49663">MVKSFKLLGLLITLTTLLQALTVLASDASSNASKVLPIHSDFVSVDLRNKFILQGSPFLFNGFNSYWMMSVADNPSDMHKISDVFSQAASAGLTVCRTWAFSDGGPGALQISPGVYDEKVFQALDFVIAEARRNKIYLILSLVNNYKDYGGRAQYVQWARDAGEAVNGEDDFYINPVVKQYYKNHVMKILTRKNTISKVVYKDDPTIMAWELINEPRCQIDPSGKTLDAWVREMAAYAKSIDEGHLLEIGMEGFYGDSRPEKKTFNHGIQVGTDFISSHLVPQIDFATIHAYPDLWFPEQNDTAQIAFAREWMRSHWDDARTILNKPLVLAEFGKSKKDPGYTVHGRDMYMSSIYEDIYGFAMNGGTFGGGLVWQVFGEGMESYYDGYEIVFSQNLSTNVVIIKQSQVMAVLSHHLRTNQEEEKNGDEEMKNKKNDEVKT</sequence>
<dbReference type="GeneID" id="120262374"/>
<dbReference type="FunFam" id="3.20.20.80:FF:000012">
    <property type="entry name" value="Mannan endo-1,4-beta-mannosidase 6"/>
    <property type="match status" value="1"/>
</dbReference>
<proteinExistence type="inferred from homology"/>
<feature type="compositionally biased region" description="Basic and acidic residues" evidence="6">
    <location>
        <begin position="418"/>
        <end position="440"/>
    </location>
</feature>
<feature type="domain" description="Glycoside hydrolase family 5" evidence="8">
    <location>
        <begin position="40"/>
        <end position="378"/>
    </location>
</feature>
<reference evidence="10" key="1">
    <citation type="submission" date="2025-08" db="UniProtKB">
        <authorList>
            <consortium name="RefSeq"/>
        </authorList>
    </citation>
    <scope>IDENTIFICATION</scope>
</reference>
<gene>
    <name evidence="10" type="primary">LOC120262374</name>
</gene>
<protein>
    <recommendedName>
        <fullName evidence="3">mannan endo-1,4-beta-mannosidase</fullName>
        <ecNumber evidence="3">3.2.1.78</ecNumber>
    </recommendedName>
</protein>
<dbReference type="PANTHER" id="PTHR31451:SF59">
    <property type="entry name" value="MANNAN ENDO-1,4-BETA-MANNOSIDASE"/>
    <property type="match status" value="1"/>
</dbReference>
<evidence type="ECO:0000256" key="4">
    <source>
        <dbReference type="ARBA" id="ARBA00022801"/>
    </source>
</evidence>
<evidence type="ECO:0000256" key="5">
    <source>
        <dbReference type="ARBA" id="ARBA00023295"/>
    </source>
</evidence>
<evidence type="ECO:0000256" key="7">
    <source>
        <dbReference type="SAM" id="SignalP"/>
    </source>
</evidence>
<dbReference type="InterPro" id="IPR001547">
    <property type="entry name" value="Glyco_hydro_5"/>
</dbReference>
<evidence type="ECO:0000256" key="2">
    <source>
        <dbReference type="ARBA" id="ARBA00005641"/>
    </source>
</evidence>
<dbReference type="Proteomes" id="UP001515500">
    <property type="component" value="Chromosome 5"/>
</dbReference>
<feature type="region of interest" description="Disordered" evidence="6">
    <location>
        <begin position="416"/>
        <end position="440"/>
    </location>
</feature>
<dbReference type="InterPro" id="IPR045053">
    <property type="entry name" value="MAN-like"/>
</dbReference>
<dbReference type="GO" id="GO:0016985">
    <property type="term" value="F:mannan endo-1,4-beta-mannosidase activity"/>
    <property type="evidence" value="ECO:0007669"/>
    <property type="project" value="UniProtKB-EC"/>
</dbReference>
<keyword evidence="7" id="KW-0732">Signal</keyword>